<dbReference type="SUPFAM" id="SSF48613">
    <property type="entry name" value="Heme oxygenase-like"/>
    <property type="match status" value="1"/>
</dbReference>
<dbReference type="InterPro" id="IPR016084">
    <property type="entry name" value="Haem_Oase-like_multi-hlx"/>
</dbReference>
<evidence type="ECO:0000256" key="1">
    <source>
        <dbReference type="ARBA" id="ARBA00023002"/>
    </source>
</evidence>
<accession>A0A7Y7WGN9</accession>
<dbReference type="AlphaFoldDB" id="A0A7Y7WGN9"/>
<protein>
    <submittedName>
        <fullName evidence="2">Iron-containing redox enzyme family protein</fullName>
    </submittedName>
</protein>
<evidence type="ECO:0000313" key="3">
    <source>
        <dbReference type="Proteomes" id="UP000582981"/>
    </source>
</evidence>
<dbReference type="Gene3D" id="1.20.910.10">
    <property type="entry name" value="Heme oxygenase-like"/>
    <property type="match status" value="1"/>
</dbReference>
<dbReference type="PANTHER" id="PTHR40279">
    <property type="entry name" value="PQQC-LIKE PROTEIN"/>
    <property type="match status" value="1"/>
</dbReference>
<evidence type="ECO:0000313" key="2">
    <source>
        <dbReference type="EMBL" id="NWB48861.1"/>
    </source>
</evidence>
<dbReference type="GO" id="GO:0016491">
    <property type="term" value="F:oxidoreductase activity"/>
    <property type="evidence" value="ECO:0007669"/>
    <property type="project" value="UniProtKB-KW"/>
</dbReference>
<comment type="caution">
    <text evidence="2">The sequence shown here is derived from an EMBL/GenBank/DDBJ whole genome shotgun (WGS) entry which is preliminary data.</text>
</comment>
<gene>
    <name evidence="2" type="ORF">HX829_20465</name>
</gene>
<dbReference type="Proteomes" id="UP000582981">
    <property type="component" value="Unassembled WGS sequence"/>
</dbReference>
<dbReference type="EMBL" id="JACAPU010000024">
    <property type="protein sequence ID" value="NWB48861.1"/>
    <property type="molecule type" value="Genomic_DNA"/>
</dbReference>
<sequence>MSIANKTAQDLWSRFQVIHGHAPKDEWESLLSLAQKTASEAFDDNSATREQAELSVHRVLYALYAGSIVAPWEANWKDVDHYLFVQLRQTLEQSWNESEVEKYANFFGDLPQAEHFESWANQHCETHRSNLFHPLFGFLRENATRQQLTEFLVQETPFDVHFGDILAKMLPGVYGDAKTEFSKNFWDEMGCGDTGEMHRQLRVEMIKSLGVCEDVHLLEIERFCVEELRLANMYFHTAFNRALLPQAIGMMLATELMVPGRLDQQIEGWRRVGLSDDDMRYLIIHTVVDVEHAAGWMNEVVKPLIKKDPSFIPAIAFGMARRLEHAAQVCDHMAAWLPTLSSSEPAH</sequence>
<organism evidence="2 3">
    <name type="scientific">Pseudomonas gingeri</name>
    <dbReference type="NCBI Taxonomy" id="117681"/>
    <lineage>
        <taxon>Bacteria</taxon>
        <taxon>Pseudomonadati</taxon>
        <taxon>Pseudomonadota</taxon>
        <taxon>Gammaproteobacteria</taxon>
        <taxon>Pseudomonadales</taxon>
        <taxon>Pseudomonadaceae</taxon>
        <taxon>Pseudomonas</taxon>
    </lineage>
</organism>
<name>A0A7Y7WGN9_9PSED</name>
<keyword evidence="1" id="KW-0560">Oxidoreductase</keyword>
<dbReference type="PANTHER" id="PTHR40279:SF3">
    <property type="entry name" value="4-AMINOBENZOATE SYNTHASE"/>
    <property type="match status" value="1"/>
</dbReference>
<dbReference type="InterPro" id="IPR039068">
    <property type="entry name" value="PqqC-like"/>
</dbReference>
<reference evidence="2 3" key="1">
    <citation type="submission" date="2020-04" db="EMBL/GenBank/DDBJ databases">
        <title>Molecular characterization of pseudomonads from Agaricus bisporus reveal novel blotch 2 pathogens in Western Europe.</title>
        <authorList>
            <person name="Taparia T."/>
            <person name="Krijger M."/>
            <person name="Haynes E."/>
            <person name="Elpinstone J.G."/>
            <person name="Noble R."/>
            <person name="Van Der Wolf J."/>
        </authorList>
    </citation>
    <scope>NUCLEOTIDE SEQUENCE [LARGE SCALE GENOMIC DNA]</scope>
    <source>
        <strain evidence="2 3">F1001</strain>
    </source>
</reference>
<dbReference type="Pfam" id="PF14518">
    <property type="entry name" value="Haem_oxygenas_2"/>
    <property type="match status" value="1"/>
</dbReference>
<proteinExistence type="predicted"/>
<dbReference type="RefSeq" id="WP_177144889.1">
    <property type="nucleotide sequence ID" value="NZ_JACAPU010000024.1"/>
</dbReference>
<dbReference type="SMART" id="SM01236">
    <property type="entry name" value="Haem_oxygenase_2"/>
    <property type="match status" value="1"/>
</dbReference>